<organism evidence="1 3">
    <name type="scientific">Virgibacillus halodenitrificans</name>
    <name type="common">Bacillus halodenitrificans</name>
    <dbReference type="NCBI Taxonomy" id="1482"/>
    <lineage>
        <taxon>Bacteria</taxon>
        <taxon>Bacillati</taxon>
        <taxon>Bacillota</taxon>
        <taxon>Bacilli</taxon>
        <taxon>Bacillales</taxon>
        <taxon>Bacillaceae</taxon>
        <taxon>Virgibacillus</taxon>
    </lineage>
</organism>
<reference evidence="1 3" key="1">
    <citation type="submission" date="2016-11" db="EMBL/GenBank/DDBJ databases">
        <title>Complete genome sequencing of Virgibacillus halodenitrificans PDB-F2.</title>
        <authorList>
            <person name="Sun Z."/>
            <person name="Zhou Y."/>
            <person name="Li H."/>
        </authorList>
    </citation>
    <scope>NUCLEOTIDE SEQUENCE [LARGE SCALE GENOMIC DNA]</scope>
    <source>
        <strain evidence="1 3">PDB-F2</strain>
    </source>
</reference>
<dbReference type="KEGG" id="vhl:BME96_11400"/>
<evidence type="ECO:0000313" key="3">
    <source>
        <dbReference type="Proteomes" id="UP000182945"/>
    </source>
</evidence>
<dbReference type="EMBL" id="JACWEZ010000017">
    <property type="protein sequence ID" value="MBD1224430.1"/>
    <property type="molecule type" value="Genomic_DNA"/>
</dbReference>
<dbReference type="EMBL" id="CP017962">
    <property type="protein sequence ID" value="APC48756.1"/>
    <property type="molecule type" value="Genomic_DNA"/>
</dbReference>
<reference evidence="2 4" key="2">
    <citation type="submission" date="2020-09" db="EMBL/GenBank/DDBJ databases">
        <title>Draft Genome Sequences of Oil-Oxidizing Bacteria Halomonas titanicae, Marinobacter lutaoensis, and Virgibacillus halodenitrificans Isolated from Highly Saline Environments.</title>
        <authorList>
            <person name="Grouzdev D.S."/>
            <person name="Sokolova D.S."/>
            <person name="Semenova E.M."/>
            <person name="Borzenkov I.A."/>
            <person name="Bidzhieva S.K."/>
            <person name="Poltaraus A.B."/>
            <person name="Nazina T.N."/>
        </authorList>
    </citation>
    <scope>NUCLEOTIDE SEQUENCE [LARGE SCALE GENOMIC DNA]</scope>
    <source>
        <strain evidence="2 4">VKM B-3472D</strain>
    </source>
</reference>
<accession>A0AAC9IZK4</accession>
<dbReference type="AlphaFoldDB" id="A0AAC9IZK4"/>
<gene>
    <name evidence="1" type="ORF">BME96_11400</name>
    <name evidence="2" type="ORF">IC602_17595</name>
</gene>
<evidence type="ECO:0000313" key="4">
    <source>
        <dbReference type="Proteomes" id="UP000621631"/>
    </source>
</evidence>
<protein>
    <recommendedName>
        <fullName evidence="5">Peptidyl-prolyl cis-trans isomerase</fullName>
    </recommendedName>
</protein>
<dbReference type="Proteomes" id="UP000621631">
    <property type="component" value="Unassembled WGS sequence"/>
</dbReference>
<dbReference type="GeneID" id="71515002"/>
<dbReference type="RefSeq" id="WP_019378702.1">
    <property type="nucleotide sequence ID" value="NZ_CP017962.1"/>
</dbReference>
<sequence>MIVPIIGNVTYSITLDPTVWIFDDRKILLEELTENKLSTAEETDEIEKASKRWEKELDPQFHKPPVNRSIKQFEREKILTSSYVMPLKDFINNAEIKTDVEDVTLVTENGDYNITIDDLKEGYFLFALDGKPLKENGPVHFLYQDGANINDPIVGIKKIVIN</sequence>
<proteinExistence type="predicted"/>
<keyword evidence="4" id="KW-1185">Reference proteome</keyword>
<evidence type="ECO:0000313" key="1">
    <source>
        <dbReference type="EMBL" id="APC48756.1"/>
    </source>
</evidence>
<name>A0AAC9IZK4_VIRHA</name>
<evidence type="ECO:0000313" key="2">
    <source>
        <dbReference type="EMBL" id="MBD1224430.1"/>
    </source>
</evidence>
<dbReference type="Proteomes" id="UP000182945">
    <property type="component" value="Chromosome"/>
</dbReference>
<evidence type="ECO:0008006" key="5">
    <source>
        <dbReference type="Google" id="ProtNLM"/>
    </source>
</evidence>